<evidence type="ECO:0000313" key="2">
    <source>
        <dbReference type="EMBL" id="SNC62243.1"/>
    </source>
</evidence>
<feature type="transmembrane region" description="Helical" evidence="1">
    <location>
        <begin position="78"/>
        <end position="96"/>
    </location>
</feature>
<organism evidence="2 3">
    <name type="scientific">Kytococcus aerolatus</name>
    <dbReference type="NCBI Taxonomy" id="592308"/>
    <lineage>
        <taxon>Bacteria</taxon>
        <taxon>Bacillati</taxon>
        <taxon>Actinomycetota</taxon>
        <taxon>Actinomycetes</taxon>
        <taxon>Micrococcales</taxon>
        <taxon>Kytococcaceae</taxon>
        <taxon>Kytococcus</taxon>
    </lineage>
</organism>
<accession>A0A212T858</accession>
<feature type="transmembrane region" description="Helical" evidence="1">
    <location>
        <begin position="12"/>
        <end position="33"/>
    </location>
</feature>
<keyword evidence="3" id="KW-1185">Reference proteome</keyword>
<proteinExistence type="predicted"/>
<evidence type="ECO:0000256" key="1">
    <source>
        <dbReference type="SAM" id="Phobius"/>
    </source>
</evidence>
<dbReference type="Proteomes" id="UP000198122">
    <property type="component" value="Unassembled WGS sequence"/>
</dbReference>
<dbReference type="AlphaFoldDB" id="A0A212T858"/>
<reference evidence="2 3" key="1">
    <citation type="submission" date="2017-06" db="EMBL/GenBank/DDBJ databases">
        <authorList>
            <person name="Kim H.J."/>
            <person name="Triplett B.A."/>
        </authorList>
    </citation>
    <scope>NUCLEOTIDE SEQUENCE [LARGE SCALE GENOMIC DNA]</scope>
    <source>
        <strain evidence="2 3">DSM 22179</strain>
    </source>
</reference>
<gene>
    <name evidence="2" type="ORF">SAMN05445756_0648</name>
</gene>
<sequence>MESTSSPATARTSLLPFLGVMVALNTVYQLAIALTGHQVGVGAALGLLVIALTMAVYQRTTGRALGSLRFGRLVAHTLVYVTVNLGFHLHAAWLIATNDTGVEGASGIPVPADWVGPLVVMPTVWGIGLLLHALGSLLDRGFETPRA</sequence>
<feature type="transmembrane region" description="Helical" evidence="1">
    <location>
        <begin position="39"/>
        <end position="57"/>
    </location>
</feature>
<protein>
    <submittedName>
        <fullName evidence="2">Uncharacterized protein</fullName>
    </submittedName>
</protein>
<feature type="transmembrane region" description="Helical" evidence="1">
    <location>
        <begin position="116"/>
        <end position="138"/>
    </location>
</feature>
<dbReference type="RefSeq" id="WP_143469464.1">
    <property type="nucleotide sequence ID" value="NZ_FYEZ01000001.1"/>
</dbReference>
<keyword evidence="1" id="KW-0812">Transmembrane</keyword>
<dbReference type="OrthoDB" id="4794035at2"/>
<evidence type="ECO:0000313" key="3">
    <source>
        <dbReference type="Proteomes" id="UP000198122"/>
    </source>
</evidence>
<name>A0A212T858_9MICO</name>
<keyword evidence="1" id="KW-1133">Transmembrane helix</keyword>
<dbReference type="EMBL" id="FYEZ01000001">
    <property type="protein sequence ID" value="SNC62243.1"/>
    <property type="molecule type" value="Genomic_DNA"/>
</dbReference>
<keyword evidence="1" id="KW-0472">Membrane</keyword>